<keyword evidence="4" id="KW-0808">Transferase</keyword>
<dbReference type="Proteomes" id="UP001153555">
    <property type="component" value="Unassembled WGS sequence"/>
</dbReference>
<dbReference type="GO" id="GO:0003676">
    <property type="term" value="F:nucleic acid binding"/>
    <property type="evidence" value="ECO:0007669"/>
    <property type="project" value="InterPro"/>
</dbReference>
<dbReference type="PANTHER" id="PTHR42648:SF27">
    <property type="entry name" value="RNA-DIRECTED DNA POLYMERASE"/>
    <property type="match status" value="1"/>
</dbReference>
<protein>
    <submittedName>
        <fullName evidence="4">Cysteine-rich RLK (RECEPTOR-like protein kinase) 8</fullName>
    </submittedName>
</protein>
<dbReference type="GO" id="GO:0016301">
    <property type="term" value="F:kinase activity"/>
    <property type="evidence" value="ECO:0007669"/>
    <property type="project" value="UniProtKB-KW"/>
</dbReference>
<evidence type="ECO:0000256" key="2">
    <source>
        <dbReference type="ARBA" id="ARBA00022801"/>
    </source>
</evidence>
<dbReference type="InterPro" id="IPR001584">
    <property type="entry name" value="Integrase_cat-core"/>
</dbReference>
<organism evidence="4 5">
    <name type="scientific">Striga hermonthica</name>
    <name type="common">Purple witchweed</name>
    <name type="synonym">Buchnera hermonthica</name>
    <dbReference type="NCBI Taxonomy" id="68872"/>
    <lineage>
        <taxon>Eukaryota</taxon>
        <taxon>Viridiplantae</taxon>
        <taxon>Streptophyta</taxon>
        <taxon>Embryophyta</taxon>
        <taxon>Tracheophyta</taxon>
        <taxon>Spermatophyta</taxon>
        <taxon>Magnoliopsida</taxon>
        <taxon>eudicotyledons</taxon>
        <taxon>Gunneridae</taxon>
        <taxon>Pentapetalae</taxon>
        <taxon>asterids</taxon>
        <taxon>lamiids</taxon>
        <taxon>Lamiales</taxon>
        <taxon>Orobanchaceae</taxon>
        <taxon>Buchnereae</taxon>
        <taxon>Striga</taxon>
    </lineage>
</organism>
<dbReference type="PROSITE" id="PS50994">
    <property type="entry name" value="INTEGRASE"/>
    <property type="match status" value="1"/>
</dbReference>
<dbReference type="InterPro" id="IPR039537">
    <property type="entry name" value="Retrotran_Ty1/copia-like"/>
</dbReference>
<accession>A0A9N7N8N9</accession>
<evidence type="ECO:0000313" key="4">
    <source>
        <dbReference type="EMBL" id="CAA0829012.1"/>
    </source>
</evidence>
<dbReference type="AlphaFoldDB" id="A0A9N7N8N9"/>
<sequence length="274" mass="31086">NGVAERRNKTLMERVRAMMSYSSSPDLFWGYAFETSVYILNRVPSKSVPSTPLELWSGHKPSLRYLRIWGSPTHVLRTDTDKLELRSEVRLFVGYSKETKGGLFYSPEDQKVIVSTNARFLEEDYVLDHKPSSRHVLEELKGVSTSIRSALDVTPQSTATRITDVAPEQVVPRRSGRVVRQPERFMGLGESSEAVPDVLESDPWTYNEAIQDQDAESWQKAMKSEIESMDTNQVWDLVEPPSGVRAIGCKWVYKRKRGSDGKVETFKARLVAKG</sequence>
<reference evidence="4" key="1">
    <citation type="submission" date="2019-12" db="EMBL/GenBank/DDBJ databases">
        <authorList>
            <person name="Scholes J."/>
        </authorList>
    </citation>
    <scope>NUCLEOTIDE SEQUENCE</scope>
</reference>
<keyword evidence="5" id="KW-1185">Reference proteome</keyword>
<dbReference type="InterPro" id="IPR036397">
    <property type="entry name" value="RNaseH_sf"/>
</dbReference>
<dbReference type="InterPro" id="IPR012337">
    <property type="entry name" value="RNaseH-like_sf"/>
</dbReference>
<keyword evidence="2" id="KW-0378">Hydrolase</keyword>
<dbReference type="OrthoDB" id="1739418at2759"/>
<gene>
    <name evidence="4" type="ORF">SHERM_24604</name>
</gene>
<dbReference type="GO" id="GO:0046872">
    <property type="term" value="F:metal ion binding"/>
    <property type="evidence" value="ECO:0007669"/>
    <property type="project" value="UniProtKB-KW"/>
</dbReference>
<dbReference type="InterPro" id="IPR013103">
    <property type="entry name" value="RVT_2"/>
</dbReference>
<proteinExistence type="predicted"/>
<dbReference type="Pfam" id="PF07727">
    <property type="entry name" value="RVT_2"/>
    <property type="match status" value="1"/>
</dbReference>
<feature type="non-terminal residue" evidence="4">
    <location>
        <position position="274"/>
    </location>
</feature>
<dbReference type="PANTHER" id="PTHR42648">
    <property type="entry name" value="TRANSPOSASE, PUTATIVE-RELATED"/>
    <property type="match status" value="1"/>
</dbReference>
<dbReference type="InterPro" id="IPR057670">
    <property type="entry name" value="SH3_retrovirus"/>
</dbReference>
<dbReference type="GO" id="GO:0016787">
    <property type="term" value="F:hydrolase activity"/>
    <property type="evidence" value="ECO:0007669"/>
    <property type="project" value="UniProtKB-KW"/>
</dbReference>
<dbReference type="Gene3D" id="3.30.420.10">
    <property type="entry name" value="Ribonuclease H-like superfamily/Ribonuclease H"/>
    <property type="match status" value="1"/>
</dbReference>
<evidence type="ECO:0000313" key="5">
    <source>
        <dbReference type="Proteomes" id="UP001153555"/>
    </source>
</evidence>
<evidence type="ECO:0000256" key="1">
    <source>
        <dbReference type="ARBA" id="ARBA00022723"/>
    </source>
</evidence>
<name>A0A9N7N8N9_STRHE</name>
<dbReference type="Pfam" id="PF25597">
    <property type="entry name" value="SH3_retrovirus"/>
    <property type="match status" value="1"/>
</dbReference>
<feature type="non-terminal residue" evidence="4">
    <location>
        <position position="1"/>
    </location>
</feature>
<keyword evidence="1" id="KW-0479">Metal-binding</keyword>
<dbReference type="SUPFAM" id="SSF53098">
    <property type="entry name" value="Ribonuclease H-like"/>
    <property type="match status" value="1"/>
</dbReference>
<dbReference type="GO" id="GO:0015074">
    <property type="term" value="P:DNA integration"/>
    <property type="evidence" value="ECO:0007669"/>
    <property type="project" value="InterPro"/>
</dbReference>
<feature type="domain" description="Integrase catalytic" evidence="3">
    <location>
        <begin position="1"/>
        <end position="60"/>
    </location>
</feature>
<keyword evidence="4" id="KW-0418">Kinase</keyword>
<comment type="caution">
    <text evidence="4">The sequence shown here is derived from an EMBL/GenBank/DDBJ whole genome shotgun (WGS) entry which is preliminary data.</text>
</comment>
<evidence type="ECO:0000259" key="3">
    <source>
        <dbReference type="PROSITE" id="PS50994"/>
    </source>
</evidence>
<dbReference type="EMBL" id="CACSLK010027773">
    <property type="protein sequence ID" value="CAA0829012.1"/>
    <property type="molecule type" value="Genomic_DNA"/>
</dbReference>